<protein>
    <recommendedName>
        <fullName evidence="1">Transposase DDE domain-containing protein</fullName>
    </recommendedName>
</protein>
<dbReference type="EMBL" id="FOSJ01000033">
    <property type="protein sequence ID" value="SFK43197.1"/>
    <property type="molecule type" value="Genomic_DNA"/>
</dbReference>
<feature type="non-terminal residue" evidence="2">
    <location>
        <position position="67"/>
    </location>
</feature>
<proteinExistence type="predicted"/>
<gene>
    <name evidence="2" type="ORF">SAMN04488569_103327</name>
</gene>
<evidence type="ECO:0000259" key="1">
    <source>
        <dbReference type="Pfam" id="PF13701"/>
    </source>
</evidence>
<dbReference type="AlphaFoldDB" id="A0A1I3ZGL1"/>
<evidence type="ECO:0000313" key="3">
    <source>
        <dbReference type="Proteomes" id="UP000199589"/>
    </source>
</evidence>
<dbReference type="Pfam" id="PF13701">
    <property type="entry name" value="DDE_Tnp_1_4"/>
    <property type="match status" value="1"/>
</dbReference>
<accession>A0A1I3ZGL1</accession>
<reference evidence="3" key="1">
    <citation type="submission" date="2016-10" db="EMBL/GenBank/DDBJ databases">
        <authorList>
            <person name="Varghese N."/>
            <person name="Submissions S."/>
        </authorList>
    </citation>
    <scope>NUCLEOTIDE SEQUENCE [LARGE SCALE GENOMIC DNA]</scope>
    <source>
        <strain evidence="3">DSM 16108</strain>
    </source>
</reference>
<organism evidence="2 3">
    <name type="scientific">Marinilactibacillus piezotolerans</name>
    <dbReference type="NCBI Taxonomy" id="258723"/>
    <lineage>
        <taxon>Bacteria</taxon>
        <taxon>Bacillati</taxon>
        <taxon>Bacillota</taxon>
        <taxon>Bacilli</taxon>
        <taxon>Lactobacillales</taxon>
        <taxon>Carnobacteriaceae</taxon>
        <taxon>Marinilactibacillus</taxon>
    </lineage>
</organism>
<name>A0A1I3ZGL1_9LACT</name>
<dbReference type="RefSeq" id="WP_177206400.1">
    <property type="nucleotide sequence ID" value="NZ_FOSJ01000033.1"/>
</dbReference>
<dbReference type="InterPro" id="IPR025668">
    <property type="entry name" value="Tnp_DDE_dom"/>
</dbReference>
<keyword evidence="3" id="KW-1185">Reference proteome</keyword>
<feature type="domain" description="Transposase DDE" evidence="1">
    <location>
        <begin position="8"/>
        <end position="67"/>
    </location>
</feature>
<evidence type="ECO:0000313" key="2">
    <source>
        <dbReference type="EMBL" id="SFK43197.1"/>
    </source>
</evidence>
<sequence length="67" mass="7497">MISLHKNQVKFNSNITISHTGGRLSSDSGLVLVKEVMNTFNFSELAKGLLHITDHRAYFTHDNIAIL</sequence>
<dbReference type="Proteomes" id="UP000199589">
    <property type="component" value="Unassembled WGS sequence"/>
</dbReference>